<comment type="cofactor">
    <cofactor evidence="7">
        <name>FMN</name>
        <dbReference type="ChEBI" id="CHEBI:58210"/>
    </cofactor>
    <text evidence="7">Binds 1 FMN non-covalently per subunit.</text>
</comment>
<dbReference type="InterPro" id="IPR052200">
    <property type="entry name" value="Protoporphyrinogen_IX_DH"/>
</dbReference>
<comment type="catalytic activity">
    <reaction evidence="7">
        <text>protoporphyrinogen IX + 3 a ubiquinone = protoporphyrin IX + 3 a ubiquinol</text>
        <dbReference type="Rhea" id="RHEA:63936"/>
        <dbReference type="Rhea" id="RHEA-COMP:9565"/>
        <dbReference type="Rhea" id="RHEA-COMP:9566"/>
        <dbReference type="ChEBI" id="CHEBI:16389"/>
        <dbReference type="ChEBI" id="CHEBI:17976"/>
        <dbReference type="ChEBI" id="CHEBI:57306"/>
        <dbReference type="ChEBI" id="CHEBI:57307"/>
    </reaction>
</comment>
<evidence type="ECO:0000259" key="8">
    <source>
        <dbReference type="Pfam" id="PF12724"/>
    </source>
</evidence>
<dbReference type="PANTHER" id="PTHR38030:SF2">
    <property type="entry name" value="PROTOPORPHYRINOGEN IX DEHYDROGENASE [QUINONE]"/>
    <property type="match status" value="1"/>
</dbReference>
<evidence type="ECO:0000313" key="10">
    <source>
        <dbReference type="Proteomes" id="UP001139521"/>
    </source>
</evidence>
<reference evidence="9" key="1">
    <citation type="submission" date="2022-01" db="EMBL/GenBank/DDBJ databases">
        <title>Genome sequencing of Zunongwangia sp. M21534 genome.</title>
        <authorList>
            <person name="Chen Y."/>
            <person name="Dong C."/>
            <person name="Shao Z."/>
        </authorList>
    </citation>
    <scope>NUCLEOTIDE SEQUENCE</scope>
    <source>
        <strain evidence="9">MCCC M21534</strain>
    </source>
</reference>
<evidence type="ECO:0000313" key="9">
    <source>
        <dbReference type="EMBL" id="MCL6219540.1"/>
    </source>
</evidence>
<keyword evidence="5" id="KW-0472">Membrane</keyword>
<dbReference type="InterPro" id="IPR026816">
    <property type="entry name" value="Flavodoxin_dom"/>
</dbReference>
<name>A0A9X2CMJ1_9FLAO</name>
<keyword evidence="2 7" id="KW-0288">FMN</keyword>
<keyword evidence="3 7" id="KW-0547">Nucleotide-binding</keyword>
<dbReference type="HAMAP" id="MF_00853">
    <property type="entry name" value="HemG"/>
    <property type="match status" value="1"/>
</dbReference>
<dbReference type="GO" id="GO:0004729">
    <property type="term" value="F:oxygen-dependent protoporphyrinogen oxidase activity"/>
    <property type="evidence" value="ECO:0007669"/>
    <property type="project" value="InterPro"/>
</dbReference>
<evidence type="ECO:0000256" key="2">
    <source>
        <dbReference type="ARBA" id="ARBA00022643"/>
    </source>
</evidence>
<keyword evidence="7" id="KW-1003">Cell membrane</keyword>
<evidence type="ECO:0000256" key="4">
    <source>
        <dbReference type="ARBA" id="ARBA00023002"/>
    </source>
</evidence>
<comment type="similarity">
    <text evidence="7">Belongs to the HemG family.</text>
</comment>
<proteinExistence type="inferred from homology"/>
<dbReference type="InterPro" id="IPR029039">
    <property type="entry name" value="Flavoprotein-like_sf"/>
</dbReference>
<dbReference type="GO" id="GO:0010181">
    <property type="term" value="F:FMN binding"/>
    <property type="evidence" value="ECO:0007669"/>
    <property type="project" value="UniProtKB-UniRule"/>
</dbReference>
<comment type="pathway">
    <text evidence="7">Porphyrin-containing compound metabolism; protoporphyrin-IX biosynthesis; protoporphyrin-IX from protoporphyrinogen-IX: step 1/1.</text>
</comment>
<dbReference type="GO" id="GO:0005886">
    <property type="term" value="C:plasma membrane"/>
    <property type="evidence" value="ECO:0007669"/>
    <property type="project" value="UniProtKB-SubCell"/>
</dbReference>
<dbReference type="SUPFAM" id="SSF52218">
    <property type="entry name" value="Flavoproteins"/>
    <property type="match status" value="1"/>
</dbReference>
<evidence type="ECO:0000256" key="3">
    <source>
        <dbReference type="ARBA" id="ARBA00022741"/>
    </source>
</evidence>
<evidence type="ECO:0000256" key="7">
    <source>
        <dbReference type="HAMAP-Rule" id="MF_00853"/>
    </source>
</evidence>
<dbReference type="EMBL" id="JAKHSK010000022">
    <property type="protein sequence ID" value="MCL6219540.1"/>
    <property type="molecule type" value="Genomic_DNA"/>
</dbReference>
<comment type="catalytic activity">
    <reaction evidence="7">
        <text>protoporphyrinogen IX + 3 a quinone = protoporphyrin IX + 3 a quinol</text>
        <dbReference type="Rhea" id="RHEA:65032"/>
        <dbReference type="ChEBI" id="CHEBI:24646"/>
        <dbReference type="ChEBI" id="CHEBI:57306"/>
        <dbReference type="ChEBI" id="CHEBI:57307"/>
        <dbReference type="ChEBI" id="CHEBI:132124"/>
        <dbReference type="EC" id="1.3.5.3"/>
    </reaction>
</comment>
<keyword evidence="6 7" id="KW-0627">Porphyrin biosynthesis</keyword>
<dbReference type="Gene3D" id="3.40.50.360">
    <property type="match status" value="1"/>
</dbReference>
<dbReference type="AlphaFoldDB" id="A0A9X2CMJ1"/>
<keyword evidence="10" id="KW-1185">Reference proteome</keyword>
<gene>
    <name evidence="7 9" type="primary">hemG</name>
    <name evidence="9" type="ORF">L1967_14685</name>
</gene>
<evidence type="ECO:0000256" key="6">
    <source>
        <dbReference type="ARBA" id="ARBA00023244"/>
    </source>
</evidence>
<evidence type="ECO:0000256" key="1">
    <source>
        <dbReference type="ARBA" id="ARBA00022630"/>
    </source>
</evidence>
<comment type="subcellular location">
    <subcellularLocation>
        <location evidence="7">Cell membrane</location>
        <topology evidence="7">Peripheral membrane protein</topology>
    </subcellularLocation>
</comment>
<dbReference type="NCBIfam" id="NF008316">
    <property type="entry name" value="PRK11104.1"/>
    <property type="match status" value="1"/>
</dbReference>
<dbReference type="PANTHER" id="PTHR38030">
    <property type="entry name" value="PROTOPORPHYRINOGEN IX DEHYDROGENASE [MENAQUINONE]"/>
    <property type="match status" value="1"/>
</dbReference>
<feature type="domain" description="Flavodoxin" evidence="8">
    <location>
        <begin position="7"/>
        <end position="154"/>
    </location>
</feature>
<dbReference type="RefSeq" id="WP_249602258.1">
    <property type="nucleotide sequence ID" value="NZ_JAKHSK010000022.1"/>
</dbReference>
<dbReference type="InterPro" id="IPR044264">
    <property type="entry name" value="HemG"/>
</dbReference>
<keyword evidence="1 7" id="KW-0285">Flavoprotein</keyword>
<dbReference type="Proteomes" id="UP001139521">
    <property type="component" value="Unassembled WGS sequence"/>
</dbReference>
<protein>
    <recommendedName>
        <fullName evidence="7">Protoporphyrinogen IX dehydrogenase [quinone]</fullName>
        <ecNumber evidence="7">1.3.5.3</ecNumber>
    </recommendedName>
    <alternativeName>
        <fullName evidence="7">Protoporphyrinogen IX dehydrogenase [menaquinone]</fullName>
    </alternativeName>
    <alternativeName>
        <fullName evidence="7">Protoporphyrinogen IX dehydrogenase [ubiquinone]</fullName>
    </alternativeName>
    <alternativeName>
        <fullName evidence="7">Protoporphyrinogen oxidase</fullName>
        <shortName evidence="7">PPO</shortName>
    </alternativeName>
</protein>
<comment type="function">
    <text evidence="7">Catalyzes the 6-electron oxidation of protoporphyrinogen IX to form protoporphyrin IX; under anaerobic conditions uses menaquinone as an electron acceptor, under aerobic conditions uses ubiquinone as an electron acceptor.</text>
</comment>
<dbReference type="EC" id="1.3.5.3" evidence="7"/>
<dbReference type="GO" id="GO:0070819">
    <property type="term" value="F:menaquinone-dependent protoporphyrinogen oxidase activity"/>
    <property type="evidence" value="ECO:0007669"/>
    <property type="project" value="UniProtKB-UniRule"/>
</dbReference>
<evidence type="ECO:0000256" key="5">
    <source>
        <dbReference type="ARBA" id="ARBA00023136"/>
    </source>
</evidence>
<dbReference type="Pfam" id="PF12724">
    <property type="entry name" value="Flavodoxin_5"/>
    <property type="match status" value="1"/>
</dbReference>
<sequence>MEKRIGIMYSTVDGQTLKICKQIERHIKNEGFKTELFDINEFRNPISKYSNFIIGASIRYGKHNKKVTEFIEAHKNELENTNSAFFSVNLVARKPEKSHFNTNPYVIKFFNSIDWQPNIIDVFAGRLDYRSYSFIDRFLIKMIMKMTHGPTKTDKPIEFTDWNRVEAFSKKILTTKTALENV</sequence>
<comment type="caution">
    <text evidence="9">The sequence shown here is derived from an EMBL/GenBank/DDBJ whole genome shotgun (WGS) entry which is preliminary data.</text>
</comment>
<keyword evidence="4 7" id="KW-0560">Oxidoreductase</keyword>
<accession>A0A9X2CMJ1</accession>
<dbReference type="GO" id="GO:0006782">
    <property type="term" value="P:protoporphyrinogen IX biosynthetic process"/>
    <property type="evidence" value="ECO:0007669"/>
    <property type="project" value="UniProtKB-UniRule"/>
</dbReference>
<comment type="catalytic activity">
    <reaction evidence="7">
        <text>protoporphyrinogen IX + 3 a menaquinone = protoporphyrin IX + 3 a menaquinol</text>
        <dbReference type="Rhea" id="RHEA:27409"/>
        <dbReference type="Rhea" id="RHEA-COMP:9537"/>
        <dbReference type="Rhea" id="RHEA-COMP:9539"/>
        <dbReference type="ChEBI" id="CHEBI:16374"/>
        <dbReference type="ChEBI" id="CHEBI:18151"/>
        <dbReference type="ChEBI" id="CHEBI:57306"/>
        <dbReference type="ChEBI" id="CHEBI:57307"/>
        <dbReference type="EC" id="1.3.5.3"/>
    </reaction>
</comment>
<organism evidence="9 10">
    <name type="scientific">Zunongwangia pacifica</name>
    <dbReference type="NCBI Taxonomy" id="2911062"/>
    <lineage>
        <taxon>Bacteria</taxon>
        <taxon>Pseudomonadati</taxon>
        <taxon>Bacteroidota</taxon>
        <taxon>Flavobacteriia</taxon>
        <taxon>Flavobacteriales</taxon>
        <taxon>Flavobacteriaceae</taxon>
        <taxon>Zunongwangia</taxon>
    </lineage>
</organism>